<dbReference type="EMBL" id="JAFNEN010003487">
    <property type="protein sequence ID" value="KAG8171842.1"/>
    <property type="molecule type" value="Genomic_DNA"/>
</dbReference>
<proteinExistence type="predicted"/>
<evidence type="ECO:0000313" key="1">
    <source>
        <dbReference type="EMBL" id="KAG8171842.1"/>
    </source>
</evidence>
<evidence type="ECO:0000313" key="2">
    <source>
        <dbReference type="Proteomes" id="UP000827092"/>
    </source>
</evidence>
<name>A0AAV6TJ67_9ARAC</name>
<protein>
    <submittedName>
        <fullName evidence="1">Uncharacterized protein</fullName>
    </submittedName>
</protein>
<dbReference type="PANTHER" id="PTHR33047">
    <property type="entry name" value="PROTEIN TAR1"/>
    <property type="match status" value="1"/>
</dbReference>
<dbReference type="Proteomes" id="UP000827092">
    <property type="component" value="Unassembled WGS sequence"/>
</dbReference>
<comment type="caution">
    <text evidence="1">The sequence shown here is derived from an EMBL/GenBank/DDBJ whole genome shotgun (WGS) entry which is preliminary data.</text>
</comment>
<keyword evidence="2" id="KW-1185">Reference proteome</keyword>
<dbReference type="PANTHER" id="PTHR33047:SF8">
    <property type="entry name" value="REGULATOR OF RDNA TRANSCRIPTION PROTEIN 15"/>
    <property type="match status" value="1"/>
</dbReference>
<dbReference type="AlphaFoldDB" id="A0AAV6TJ67"/>
<reference evidence="1 2" key="1">
    <citation type="journal article" date="2022" name="Nat. Ecol. Evol.">
        <title>A masculinizing supergene underlies an exaggerated male reproductive morph in a spider.</title>
        <authorList>
            <person name="Hendrickx F."/>
            <person name="De Corte Z."/>
            <person name="Sonet G."/>
            <person name="Van Belleghem S.M."/>
            <person name="Kostlbacher S."/>
            <person name="Vangestel C."/>
        </authorList>
    </citation>
    <scope>NUCLEOTIDE SEQUENCE [LARGE SCALE GENOMIC DNA]</scope>
    <source>
        <strain evidence="1">W744_W776</strain>
    </source>
</reference>
<gene>
    <name evidence="1" type="ORF">JTE90_010536</name>
</gene>
<organism evidence="1 2">
    <name type="scientific">Oedothorax gibbosus</name>
    <dbReference type="NCBI Taxonomy" id="931172"/>
    <lineage>
        <taxon>Eukaryota</taxon>
        <taxon>Metazoa</taxon>
        <taxon>Ecdysozoa</taxon>
        <taxon>Arthropoda</taxon>
        <taxon>Chelicerata</taxon>
        <taxon>Arachnida</taxon>
        <taxon>Araneae</taxon>
        <taxon>Araneomorphae</taxon>
        <taxon>Entelegynae</taxon>
        <taxon>Araneoidea</taxon>
        <taxon>Linyphiidae</taxon>
        <taxon>Erigoninae</taxon>
        <taxon>Oedothorax</taxon>
    </lineage>
</organism>
<sequence>MLSQSVVILENQDQAIFCPFALRDVSVIAELALGHLRYHLTEVRPSQNNPPESVLGAESRANKEGSRFGARSVILLRVAFR</sequence>
<accession>A0AAV6TJ67</accession>
<dbReference type="InterPro" id="IPR052997">
    <property type="entry name" value="RRT15-like"/>
</dbReference>